<dbReference type="SMART" id="SM00354">
    <property type="entry name" value="HTH_LACI"/>
    <property type="match status" value="1"/>
</dbReference>
<keyword evidence="2" id="KW-0238">DNA-binding</keyword>
<dbReference type="SUPFAM" id="SSF47413">
    <property type="entry name" value="lambda repressor-like DNA-binding domains"/>
    <property type="match status" value="1"/>
</dbReference>
<dbReference type="Pfam" id="PF00356">
    <property type="entry name" value="LacI"/>
    <property type="match status" value="1"/>
</dbReference>
<proteinExistence type="predicted"/>
<dbReference type="InterPro" id="IPR000843">
    <property type="entry name" value="HTH_LacI"/>
</dbReference>
<reference evidence="5 6" key="1">
    <citation type="submission" date="2020-07" db="EMBL/GenBank/DDBJ databases">
        <title>Sequencing the genomes of 1000 actinobacteria strains.</title>
        <authorList>
            <person name="Klenk H.-P."/>
        </authorList>
    </citation>
    <scope>NUCLEOTIDE SEQUENCE [LARGE SCALE GENOMIC DNA]</scope>
    <source>
        <strain evidence="5 6">DSM 27576</strain>
    </source>
</reference>
<protein>
    <submittedName>
        <fullName evidence="5">LacI family transcriptional regulator</fullName>
    </submittedName>
</protein>
<dbReference type="Pfam" id="PF13377">
    <property type="entry name" value="Peripla_BP_3"/>
    <property type="match status" value="1"/>
</dbReference>
<evidence type="ECO:0000259" key="4">
    <source>
        <dbReference type="PROSITE" id="PS50932"/>
    </source>
</evidence>
<dbReference type="GO" id="GO:0000976">
    <property type="term" value="F:transcription cis-regulatory region binding"/>
    <property type="evidence" value="ECO:0007669"/>
    <property type="project" value="TreeGrafter"/>
</dbReference>
<sequence>MAASDDRAPTMLDVARHAGVSHQTVSRYLAFSGGLKPQTSARIDAAIRALDYHPNLAARSMRTRRSGRLTVVLPPLVFNPARLLAGATAAAHEAGYTVDVLSLDDTSHARESRVVEVANSGQVEGILSFAPITRHSRAYERTPLVVSPDFDGEMRGTGDLAEATPIVEFMTTLASQGHRQFLHIAGDLDFASARARRETFLHTAESLALAQADVADGDWSGRSGLDAIRALSTRDHPTAVIASNDHAAAGAMRGALDRGWRIPEDISITGWDNSSMGRYLARSLTTVHVDLEGLGRASMQRLVAKVGGNAADQTAATDLHRVIWRESTAHAAS</sequence>
<dbReference type="PANTHER" id="PTHR30146:SF109">
    <property type="entry name" value="HTH-TYPE TRANSCRIPTIONAL REGULATOR GALS"/>
    <property type="match status" value="1"/>
</dbReference>
<feature type="domain" description="HTH lacI-type" evidence="4">
    <location>
        <begin position="9"/>
        <end position="63"/>
    </location>
</feature>
<name>A0A7W3JQN4_9MICO</name>
<dbReference type="Gene3D" id="3.40.50.2300">
    <property type="match status" value="2"/>
</dbReference>
<dbReference type="PANTHER" id="PTHR30146">
    <property type="entry name" value="LACI-RELATED TRANSCRIPTIONAL REPRESSOR"/>
    <property type="match status" value="1"/>
</dbReference>
<dbReference type="RefSeq" id="WP_208387879.1">
    <property type="nucleotide sequence ID" value="NZ_JAAOZB010000001.1"/>
</dbReference>
<evidence type="ECO:0000256" key="3">
    <source>
        <dbReference type="ARBA" id="ARBA00023163"/>
    </source>
</evidence>
<dbReference type="AlphaFoldDB" id="A0A7W3JQN4"/>
<comment type="caution">
    <text evidence="5">The sequence shown here is derived from an EMBL/GenBank/DDBJ whole genome shotgun (WGS) entry which is preliminary data.</text>
</comment>
<dbReference type="PROSITE" id="PS50932">
    <property type="entry name" value="HTH_LACI_2"/>
    <property type="match status" value="1"/>
</dbReference>
<dbReference type="EMBL" id="JACGWY010000005">
    <property type="protein sequence ID" value="MBA8817237.1"/>
    <property type="molecule type" value="Genomic_DNA"/>
</dbReference>
<accession>A0A7W3JQN4</accession>
<dbReference type="SUPFAM" id="SSF53822">
    <property type="entry name" value="Periplasmic binding protein-like I"/>
    <property type="match status" value="1"/>
</dbReference>
<dbReference type="Proteomes" id="UP000526083">
    <property type="component" value="Unassembled WGS sequence"/>
</dbReference>
<dbReference type="GO" id="GO:0003700">
    <property type="term" value="F:DNA-binding transcription factor activity"/>
    <property type="evidence" value="ECO:0007669"/>
    <property type="project" value="TreeGrafter"/>
</dbReference>
<dbReference type="Gene3D" id="1.10.260.40">
    <property type="entry name" value="lambda repressor-like DNA-binding domains"/>
    <property type="match status" value="1"/>
</dbReference>
<evidence type="ECO:0000313" key="6">
    <source>
        <dbReference type="Proteomes" id="UP000526083"/>
    </source>
</evidence>
<dbReference type="InterPro" id="IPR010982">
    <property type="entry name" value="Lambda_DNA-bd_dom_sf"/>
</dbReference>
<keyword evidence="6" id="KW-1185">Reference proteome</keyword>
<evidence type="ECO:0000256" key="2">
    <source>
        <dbReference type="ARBA" id="ARBA00023125"/>
    </source>
</evidence>
<keyword evidence="1" id="KW-0805">Transcription regulation</keyword>
<organism evidence="5 6">
    <name type="scientific">Microbacterium halimionae</name>
    <dbReference type="NCBI Taxonomy" id="1526413"/>
    <lineage>
        <taxon>Bacteria</taxon>
        <taxon>Bacillati</taxon>
        <taxon>Actinomycetota</taxon>
        <taxon>Actinomycetes</taxon>
        <taxon>Micrococcales</taxon>
        <taxon>Microbacteriaceae</taxon>
        <taxon>Microbacterium</taxon>
    </lineage>
</organism>
<gene>
    <name evidence="5" type="ORF">FHX48_002335</name>
</gene>
<dbReference type="InterPro" id="IPR046335">
    <property type="entry name" value="LacI/GalR-like_sensor"/>
</dbReference>
<evidence type="ECO:0000256" key="1">
    <source>
        <dbReference type="ARBA" id="ARBA00023015"/>
    </source>
</evidence>
<dbReference type="InterPro" id="IPR028082">
    <property type="entry name" value="Peripla_BP_I"/>
</dbReference>
<dbReference type="PROSITE" id="PS00356">
    <property type="entry name" value="HTH_LACI_1"/>
    <property type="match status" value="1"/>
</dbReference>
<keyword evidence="3" id="KW-0804">Transcription</keyword>
<dbReference type="CDD" id="cd01392">
    <property type="entry name" value="HTH_LacI"/>
    <property type="match status" value="1"/>
</dbReference>
<evidence type="ECO:0000313" key="5">
    <source>
        <dbReference type="EMBL" id="MBA8817237.1"/>
    </source>
</evidence>